<sequence>MEKMCTIKTKTCTNLRLKATNEYHRQNLINFKLKNLKLQRLAVVRQKSKAHAKETLQIFRNEKNRLVSALKAKIIEEEHKLKNEKIYLLEKQYQHELSHIGDAHSSAKNASIENEIRRQKAGKIKLFCNMNNKERHMRALSLLKDLKRENNRPHEISHQLREKVKYMENNRAKNIANLPKSNIADIEHILKNVDAKPKIKIIDNHGNTYMHVPENSKFAISTHEDENANLLAGRENKNNEIEFQKVLETREKINEIALERHSKALKIERIRKNTNNLMELFKKHQTLYFNQKSKNISKLPKQLFLPQCQRKNLNMVKQQNMENLFEKNYRENTSHYADLNALRKETDFEDTEFSDEYLVTNNMEPLKDLSAESDLESTKFVKKSQNDISCLSESKFYDKYTHDSQHPETTYASSLSNGLHLSKPSIISNFSTKFNLASISSDSDSMSVVSSNVSTLVDSKIDNVINESLIHTGEKAIAQLSDRSFISTEMNYSDMFMYGVKTVDPFQDLNEFNELSLNQKNMTSSPTKHQVPPFLKNVPNLSSSIKMNSTAEDSYKKSFDNVVNKLQVCLEELHQSKSVLECDSTKYDSFSKSFYNSAQKAVAVNSERSLSLDINDTGSVLSMFNSARKAVALNSERSLSLDNNDTGSVLSMYNSARKAVAFNSERSLSLDNSHDNFDTSSIISRPDDNYWVHELDAKFHQLEVDISDEPDMTLVSISDTPISEMDESINSTLKPN</sequence>
<dbReference type="EMBL" id="LWCA01000588">
    <property type="protein sequence ID" value="OAF67728.1"/>
    <property type="molecule type" value="Genomic_DNA"/>
</dbReference>
<organism evidence="1 2">
    <name type="scientific">Intoshia linei</name>
    <dbReference type="NCBI Taxonomy" id="1819745"/>
    <lineage>
        <taxon>Eukaryota</taxon>
        <taxon>Metazoa</taxon>
        <taxon>Spiralia</taxon>
        <taxon>Lophotrochozoa</taxon>
        <taxon>Mesozoa</taxon>
        <taxon>Orthonectida</taxon>
        <taxon>Rhopaluridae</taxon>
        <taxon>Intoshia</taxon>
    </lineage>
</organism>
<dbReference type="Proteomes" id="UP000078046">
    <property type="component" value="Unassembled WGS sequence"/>
</dbReference>
<comment type="caution">
    <text evidence="1">The sequence shown here is derived from an EMBL/GenBank/DDBJ whole genome shotgun (WGS) entry which is preliminary data.</text>
</comment>
<accession>A0A177B0D0</accession>
<protein>
    <submittedName>
        <fullName evidence="1">Uncharacterized protein</fullName>
    </submittedName>
</protein>
<name>A0A177B0D0_9BILA</name>
<keyword evidence="2" id="KW-1185">Reference proteome</keyword>
<evidence type="ECO:0000313" key="2">
    <source>
        <dbReference type="Proteomes" id="UP000078046"/>
    </source>
</evidence>
<evidence type="ECO:0000313" key="1">
    <source>
        <dbReference type="EMBL" id="OAF67728.1"/>
    </source>
</evidence>
<dbReference type="AlphaFoldDB" id="A0A177B0D0"/>
<gene>
    <name evidence="1" type="ORF">A3Q56_04544</name>
</gene>
<proteinExistence type="predicted"/>
<reference evidence="1 2" key="1">
    <citation type="submission" date="2016-04" db="EMBL/GenBank/DDBJ databases">
        <title>The genome of Intoshia linei affirms orthonectids as highly simplified spiralians.</title>
        <authorList>
            <person name="Mikhailov K.V."/>
            <person name="Slusarev G.S."/>
            <person name="Nikitin M.A."/>
            <person name="Logacheva M.D."/>
            <person name="Penin A."/>
            <person name="Aleoshin V."/>
            <person name="Panchin Y.V."/>
        </authorList>
    </citation>
    <scope>NUCLEOTIDE SEQUENCE [LARGE SCALE GENOMIC DNA]</scope>
    <source>
        <strain evidence="1">Intl2013</strain>
        <tissue evidence="1">Whole animal</tissue>
    </source>
</reference>